<evidence type="ECO:0000313" key="3">
    <source>
        <dbReference type="EMBL" id="CAI6248519.1"/>
    </source>
</evidence>
<protein>
    <recommendedName>
        <fullName evidence="2">DNA replication regulator Sld3 C-terminal domain-containing protein</fullName>
    </recommendedName>
</protein>
<dbReference type="InterPro" id="IPR013948">
    <property type="entry name" value="DNA_replication_reg_Sld3_C"/>
</dbReference>
<evidence type="ECO:0000259" key="2">
    <source>
        <dbReference type="Pfam" id="PF08639"/>
    </source>
</evidence>
<comment type="caution">
    <text evidence="3">The sequence shown here is derived from an EMBL/GenBank/DDBJ whole genome shotgun (WGS) entry which is preliminary data.</text>
</comment>
<dbReference type="PANTHER" id="PTHR28067">
    <property type="entry name" value="DNA REPLICATION REGULATOR SLD3"/>
    <property type="match status" value="1"/>
</dbReference>
<dbReference type="OrthoDB" id="5395343at2759"/>
<feature type="region of interest" description="Disordered" evidence="1">
    <location>
        <begin position="524"/>
        <end position="582"/>
    </location>
</feature>
<evidence type="ECO:0000313" key="4">
    <source>
        <dbReference type="Proteomes" id="UP001152607"/>
    </source>
</evidence>
<gene>
    <name evidence="3" type="ORF">PDIGIT_LOCUS872</name>
</gene>
<organism evidence="3 4">
    <name type="scientific">Periconia digitata</name>
    <dbReference type="NCBI Taxonomy" id="1303443"/>
    <lineage>
        <taxon>Eukaryota</taxon>
        <taxon>Fungi</taxon>
        <taxon>Dikarya</taxon>
        <taxon>Ascomycota</taxon>
        <taxon>Pezizomycotina</taxon>
        <taxon>Dothideomycetes</taxon>
        <taxon>Pleosporomycetidae</taxon>
        <taxon>Pleosporales</taxon>
        <taxon>Massarineae</taxon>
        <taxon>Periconiaceae</taxon>
        <taxon>Periconia</taxon>
    </lineage>
</organism>
<dbReference type="Pfam" id="PF08639">
    <property type="entry name" value="Sld3_STD"/>
    <property type="match status" value="1"/>
</dbReference>
<feature type="compositionally biased region" description="Basic and acidic residues" evidence="1">
    <location>
        <begin position="570"/>
        <end position="579"/>
    </location>
</feature>
<reference evidence="3" key="1">
    <citation type="submission" date="2023-01" db="EMBL/GenBank/DDBJ databases">
        <authorList>
            <person name="Van Ghelder C."/>
            <person name="Rancurel C."/>
        </authorList>
    </citation>
    <scope>NUCLEOTIDE SEQUENCE</scope>
    <source>
        <strain evidence="3">CNCM I-4278</strain>
    </source>
</reference>
<dbReference type="Gene3D" id="1.20.58.2130">
    <property type="match status" value="1"/>
</dbReference>
<dbReference type="EMBL" id="CAOQHR010000001">
    <property type="protein sequence ID" value="CAI6248519.1"/>
    <property type="molecule type" value="Genomic_DNA"/>
</dbReference>
<keyword evidence="4" id="KW-1185">Reference proteome</keyword>
<feature type="region of interest" description="Disordered" evidence="1">
    <location>
        <begin position="806"/>
        <end position="834"/>
    </location>
</feature>
<dbReference type="Proteomes" id="UP001152607">
    <property type="component" value="Unassembled WGS sequence"/>
</dbReference>
<feature type="domain" description="DNA replication regulator Sld3 C-terminal" evidence="2">
    <location>
        <begin position="250"/>
        <end position="782"/>
    </location>
</feature>
<dbReference type="PANTHER" id="PTHR28067:SF1">
    <property type="entry name" value="DNA REPLICATION REGULATOR SLD3"/>
    <property type="match status" value="1"/>
</dbReference>
<dbReference type="AlphaFoldDB" id="A0A9W4XDH4"/>
<dbReference type="GO" id="GO:0031261">
    <property type="term" value="C:DNA replication preinitiation complex"/>
    <property type="evidence" value="ECO:0007669"/>
    <property type="project" value="TreeGrafter"/>
</dbReference>
<dbReference type="GO" id="GO:0006270">
    <property type="term" value="P:DNA replication initiation"/>
    <property type="evidence" value="ECO:0007669"/>
    <property type="project" value="InterPro"/>
</dbReference>
<proteinExistence type="predicted"/>
<feature type="region of interest" description="Disordered" evidence="1">
    <location>
        <begin position="1"/>
        <end position="23"/>
    </location>
</feature>
<name>A0A9W4XDH4_9PLEO</name>
<sequence>MPSCMLQPATMLQSVPPSKLQLPSKRKRDSICGLGGHTQPFTIKPCSETHDDEPHAFKPVRVIGRSQLPLSFLDTHTDETLPSSRLFSAQLPVLETRNEMQPKANQVPRVLIARHEKKHTLYAIERVQACVYTLCRLAPWLKEKDVAELWAPEHLTAYPRFATSSFDSVSQKEWWRPTVVDIQPAEKPAKRIKTTMLRPRKEPKANQKEPEIAHTDIGSVKVVNAQSIRSNPDPVSLPTETPAQISPQEHLESFAEQYLNAIYMSRTSLAYFAKGPVNRIRNVFTSSMEDAPQTCELITFLRAMLLSRKLEEKKYTEKLPGIIREIPPGCFSDDDLLDAAAERKLSRKKKKKVKLNREGIYPQESDIVKRWWVSENSNGEVRGEETLDQRIKRRLAELRVREALAQMILMLEIVALEALSTSKTKQEEVTTKADGQSQEEAQHQPPKRRKKLDDINLRLDLLLDKLCIWQSIEKDGILDFDATAANQETGMHNGNDRLQSFCVEVIVPFYTNRLPEQARTVNKKLGGPVASSPPKRKSMKPPTMLSNMGGSQEPDAKRPRRSLARVATDTVRRTGERRSISLSRSTTDSALFRGIKREGSEVSLSAIPLERSPSQAARRSMSQFRHLKGREIDLETTSAAVAAKLRQKKRVEEDLKEAITALKKPNRGLVAGSYVDENEKRGLGFASKSRKPSTTVRKIIKDVQVSATPRATRRAPDIVEQTPVHNRNLFSQTRGNGVPASSDFCIPSSGARPSSSVVPATVQRSSTARVLPGVSVADTPSRPAGSKTLFVKSSAESTIFATPAKRRALSPDSPTQFPDATPTKMVATSQSSISSDRTSRTLFATFTKCAPKNMAKPPMIEPAPDAAAESQDGNVGEEVDIYDALGWNDDDDII</sequence>
<dbReference type="InterPro" id="IPR042511">
    <property type="entry name" value="Sld3"/>
</dbReference>
<feature type="region of interest" description="Disordered" evidence="1">
    <location>
        <begin position="853"/>
        <end position="874"/>
    </location>
</feature>
<accession>A0A9W4XDH4</accession>
<evidence type="ECO:0000256" key="1">
    <source>
        <dbReference type="SAM" id="MobiDB-lite"/>
    </source>
</evidence>
<feature type="region of interest" description="Disordered" evidence="1">
    <location>
        <begin position="424"/>
        <end position="450"/>
    </location>
</feature>